<keyword evidence="3" id="KW-1185">Reference proteome</keyword>
<name>A0A7K1USZ7_9NOCA</name>
<proteinExistence type="predicted"/>
<organism evidence="2 3">
    <name type="scientific">Nocardia terrae</name>
    <dbReference type="NCBI Taxonomy" id="2675851"/>
    <lineage>
        <taxon>Bacteria</taxon>
        <taxon>Bacillati</taxon>
        <taxon>Actinomycetota</taxon>
        <taxon>Actinomycetes</taxon>
        <taxon>Mycobacteriales</taxon>
        <taxon>Nocardiaceae</taxon>
        <taxon>Nocardia</taxon>
    </lineage>
</organism>
<accession>A0A7K1USZ7</accession>
<protein>
    <submittedName>
        <fullName evidence="2">Uncharacterized protein</fullName>
    </submittedName>
</protein>
<evidence type="ECO:0000256" key="1">
    <source>
        <dbReference type="SAM" id="MobiDB-lite"/>
    </source>
</evidence>
<reference evidence="2 3" key="1">
    <citation type="submission" date="2019-12" db="EMBL/GenBank/DDBJ databases">
        <title>Nocardia sp. nov. ET3-3 isolated from soil.</title>
        <authorList>
            <person name="Kanchanasin P."/>
            <person name="Tanasupawat S."/>
            <person name="Yuki M."/>
            <person name="Kudo T."/>
        </authorList>
    </citation>
    <scope>NUCLEOTIDE SEQUENCE [LARGE SCALE GENOMIC DNA]</scope>
    <source>
        <strain evidence="2 3">ET3-3</strain>
    </source>
</reference>
<feature type="region of interest" description="Disordered" evidence="1">
    <location>
        <begin position="88"/>
        <end position="107"/>
    </location>
</feature>
<dbReference type="Proteomes" id="UP000466794">
    <property type="component" value="Unassembled WGS sequence"/>
</dbReference>
<evidence type="ECO:0000313" key="3">
    <source>
        <dbReference type="Proteomes" id="UP000466794"/>
    </source>
</evidence>
<dbReference type="EMBL" id="WRPP01000001">
    <property type="protein sequence ID" value="MVU77401.1"/>
    <property type="molecule type" value="Genomic_DNA"/>
</dbReference>
<evidence type="ECO:0000313" key="2">
    <source>
        <dbReference type="EMBL" id="MVU77401.1"/>
    </source>
</evidence>
<sequence length="107" mass="12183">MHFYALCNDIFALSRVRDPLAATDPPISIRQYPYPTDKEARLNTIHDDITAIEEVISIVSTHHSLVEEPEYERIILSLAKFRREMTMRLDPASGPGPTRPSTAANYR</sequence>
<dbReference type="RefSeq" id="WP_157386747.1">
    <property type="nucleotide sequence ID" value="NZ_WRPP01000001.1"/>
</dbReference>
<gene>
    <name evidence="2" type="ORF">GPX89_09090</name>
</gene>
<comment type="caution">
    <text evidence="2">The sequence shown here is derived from an EMBL/GenBank/DDBJ whole genome shotgun (WGS) entry which is preliminary data.</text>
</comment>
<dbReference type="AlphaFoldDB" id="A0A7K1USZ7"/>